<protein>
    <recommendedName>
        <fullName evidence="3">GIY-YIG domain-containing protein</fullName>
    </recommendedName>
</protein>
<proteinExistence type="predicted"/>
<dbReference type="PANTHER" id="PTHR21301">
    <property type="entry name" value="REVERSE TRANSCRIPTASE"/>
    <property type="match status" value="1"/>
</dbReference>
<reference evidence="2" key="1">
    <citation type="journal article" date="2016" name="Nature">
        <title>Genome evolution in the allotetraploid frog Xenopus laevis.</title>
        <authorList>
            <person name="Session A.M."/>
            <person name="Uno Y."/>
            <person name="Kwon T."/>
            <person name="Chapman J.A."/>
            <person name="Toyoda A."/>
            <person name="Takahashi S."/>
            <person name="Fukui A."/>
            <person name="Hikosaka A."/>
            <person name="Suzuki A."/>
            <person name="Kondo M."/>
            <person name="van Heeringen S.J."/>
            <person name="Quigley I."/>
            <person name="Heinz S."/>
            <person name="Ogino H."/>
            <person name="Ochi H."/>
            <person name="Hellsten U."/>
            <person name="Lyons J.B."/>
            <person name="Simakov O."/>
            <person name="Putnam N."/>
            <person name="Stites J."/>
            <person name="Kuroki Y."/>
            <person name="Tanaka T."/>
            <person name="Michiue T."/>
            <person name="Watanabe M."/>
            <person name="Bogdanovic O."/>
            <person name="Lister R."/>
            <person name="Georgiou G."/>
            <person name="Paranjpe S.S."/>
            <person name="van Kruijsbergen I."/>
            <person name="Shu S."/>
            <person name="Carlson J."/>
            <person name="Kinoshita T."/>
            <person name="Ohta Y."/>
            <person name="Mawaribuchi S."/>
            <person name="Jenkins J."/>
            <person name="Grimwood J."/>
            <person name="Schmutz J."/>
            <person name="Mitros T."/>
            <person name="Mozaffari S.V."/>
            <person name="Suzuki Y."/>
            <person name="Haramoto Y."/>
            <person name="Yamamoto T.S."/>
            <person name="Takagi C."/>
            <person name="Heald R."/>
            <person name="Miller K."/>
            <person name="Haudenschild C."/>
            <person name="Kitzman J."/>
            <person name="Nakayama T."/>
            <person name="Izutsu Y."/>
            <person name="Robert J."/>
            <person name="Fortriede J."/>
            <person name="Burns K."/>
            <person name="Lotay V."/>
            <person name="Karimi K."/>
            <person name="Yasuoka Y."/>
            <person name="Dichmann D.S."/>
            <person name="Flajnik M.F."/>
            <person name="Houston D.W."/>
            <person name="Shendure J."/>
            <person name="DuPasquier L."/>
            <person name="Vize P.D."/>
            <person name="Zorn A.M."/>
            <person name="Ito M."/>
            <person name="Marcotte E.M."/>
            <person name="Wallingford J.B."/>
            <person name="Ito Y."/>
            <person name="Asashima M."/>
            <person name="Ueno N."/>
            <person name="Matsuda Y."/>
            <person name="Veenstra G.J."/>
            <person name="Fujiyama A."/>
            <person name="Harland R.M."/>
            <person name="Taira M."/>
            <person name="Rokhsar D.S."/>
        </authorList>
    </citation>
    <scope>NUCLEOTIDE SEQUENCE [LARGE SCALE GENOMIC DNA]</scope>
    <source>
        <strain evidence="2">J</strain>
    </source>
</reference>
<accession>A0A974CJG0</accession>
<dbReference type="AlphaFoldDB" id="A0A974CJG0"/>
<organism evidence="1 2">
    <name type="scientific">Xenopus laevis</name>
    <name type="common">African clawed frog</name>
    <dbReference type="NCBI Taxonomy" id="8355"/>
    <lineage>
        <taxon>Eukaryota</taxon>
        <taxon>Metazoa</taxon>
        <taxon>Chordata</taxon>
        <taxon>Craniata</taxon>
        <taxon>Vertebrata</taxon>
        <taxon>Euteleostomi</taxon>
        <taxon>Amphibia</taxon>
        <taxon>Batrachia</taxon>
        <taxon>Anura</taxon>
        <taxon>Pipoidea</taxon>
        <taxon>Pipidae</taxon>
        <taxon>Xenopodinae</taxon>
        <taxon>Xenopus</taxon>
        <taxon>Xenopus</taxon>
    </lineage>
</organism>
<dbReference type="PANTHER" id="PTHR21301:SF12">
    <property type="match status" value="1"/>
</dbReference>
<sequence length="236" mass="28291">MFSHYIFWYSHYVDNIFFVWKGPKEKFLQFSDYVNTTHNTIKSVLHYDNTQVEFIDVQKKDTTYERIPFVTTYDIHSNRVRKFGRKYWPILMNDSTTYRVFKNYPLFAYKRGKNGNQMILCGYHTCMSKNVVYYLKCPRGKGYVGKINIMMRVRLNEHCSSIQNANSKITSVSQHWTEFEHNVSQLRWQVLEEAKLSYVNIDKKTFTKRVFWDLEARHCTLALKGLNESWGLNCFL</sequence>
<name>A0A974CJG0_XENLA</name>
<gene>
    <name evidence="1" type="ORF">XELAEV_18033532mg</name>
</gene>
<dbReference type="Proteomes" id="UP000694892">
    <property type="component" value="Chromosome 6S"/>
</dbReference>
<dbReference type="EMBL" id="CM004477">
    <property type="protein sequence ID" value="OCT74549.1"/>
    <property type="molecule type" value="Genomic_DNA"/>
</dbReference>
<evidence type="ECO:0000313" key="1">
    <source>
        <dbReference type="EMBL" id="OCT74549.1"/>
    </source>
</evidence>
<evidence type="ECO:0008006" key="3">
    <source>
        <dbReference type="Google" id="ProtNLM"/>
    </source>
</evidence>
<evidence type="ECO:0000313" key="2">
    <source>
        <dbReference type="Proteomes" id="UP000694892"/>
    </source>
</evidence>